<dbReference type="EMBL" id="PFFQ01000003">
    <property type="protein sequence ID" value="PIW19600.1"/>
    <property type="molecule type" value="Genomic_DNA"/>
</dbReference>
<evidence type="ECO:0000313" key="4">
    <source>
        <dbReference type="Proteomes" id="UP000231019"/>
    </source>
</evidence>
<feature type="transmembrane region" description="Helical" evidence="2">
    <location>
        <begin position="308"/>
        <end position="328"/>
    </location>
</feature>
<dbReference type="AlphaFoldDB" id="A0A2M7GBP9"/>
<evidence type="ECO:0008006" key="5">
    <source>
        <dbReference type="Google" id="ProtNLM"/>
    </source>
</evidence>
<feature type="coiled-coil region" evidence="1">
    <location>
        <begin position="384"/>
        <end position="411"/>
    </location>
</feature>
<evidence type="ECO:0000313" key="3">
    <source>
        <dbReference type="EMBL" id="PIW19600.1"/>
    </source>
</evidence>
<sequence length="417" mass="43718">MPSISASNQQLLLKSFDSNQNQRLEELQVSPELKAKLDSNRDGELSASEVQTALGQDAVEIRQGSLQPASAQGLQIVGKETLQNVHQSVARTLSAPHVVAPRAADVVDAVASLLIDDKRSYAEQQADRRRYLEMSNLSYLSAVSSMRTSLRTVADMTAQGTDSRSRAIHSSALSALNSSTAWGTGVAVTGYLLGVSGLESVNSGLQVAYSGLKSQLNQIEAQTRNLPHPAQALQAADQKIAQAFAQAETLKNQQAQTDQTLESLSGQALEMEKKVTGRTGPYALVGTGVGVVAGATAGYFLGGGNLKSALIGAGAGAGGSAALGALVGKGIDHSYASKAEALHGQINTLKSFQPERPLGQLKSLNQSLYDLSLETRGTLDLDRAQGLEKSLQGVAAQAEKVQAELNQVQAAYQKGKP</sequence>
<protein>
    <recommendedName>
        <fullName evidence="5">EF-hand domain-containing protein</fullName>
    </recommendedName>
</protein>
<dbReference type="PROSITE" id="PS00018">
    <property type="entry name" value="EF_HAND_1"/>
    <property type="match status" value="1"/>
</dbReference>
<organism evidence="3 4">
    <name type="scientific">bacterium (Candidatus Blackallbacteria) CG17_big_fil_post_rev_8_21_14_2_50_48_46</name>
    <dbReference type="NCBI Taxonomy" id="2014261"/>
    <lineage>
        <taxon>Bacteria</taxon>
        <taxon>Candidatus Blackallbacteria</taxon>
    </lineage>
</organism>
<gene>
    <name evidence="3" type="ORF">COW36_00190</name>
</gene>
<evidence type="ECO:0000256" key="1">
    <source>
        <dbReference type="SAM" id="Coils"/>
    </source>
</evidence>
<reference evidence="3 4" key="1">
    <citation type="submission" date="2017-09" db="EMBL/GenBank/DDBJ databases">
        <title>Depth-based differentiation of microbial function through sediment-hosted aquifers and enrichment of novel symbionts in the deep terrestrial subsurface.</title>
        <authorList>
            <person name="Probst A.J."/>
            <person name="Ladd B."/>
            <person name="Jarett J.K."/>
            <person name="Geller-Mcgrath D.E."/>
            <person name="Sieber C.M."/>
            <person name="Emerson J.B."/>
            <person name="Anantharaman K."/>
            <person name="Thomas B.C."/>
            <person name="Malmstrom R."/>
            <person name="Stieglmeier M."/>
            <person name="Klingl A."/>
            <person name="Woyke T."/>
            <person name="Ryan C.M."/>
            <person name="Banfield J.F."/>
        </authorList>
    </citation>
    <scope>NUCLEOTIDE SEQUENCE [LARGE SCALE GENOMIC DNA]</scope>
    <source>
        <strain evidence="3">CG17_big_fil_post_rev_8_21_14_2_50_48_46</strain>
    </source>
</reference>
<keyword evidence="2" id="KW-0472">Membrane</keyword>
<dbReference type="InterPro" id="IPR018247">
    <property type="entry name" value="EF_Hand_1_Ca_BS"/>
</dbReference>
<name>A0A2M7GBP9_9BACT</name>
<keyword evidence="2" id="KW-0812">Transmembrane</keyword>
<dbReference type="Proteomes" id="UP000231019">
    <property type="component" value="Unassembled WGS sequence"/>
</dbReference>
<evidence type="ECO:0000256" key="2">
    <source>
        <dbReference type="SAM" id="Phobius"/>
    </source>
</evidence>
<feature type="transmembrane region" description="Helical" evidence="2">
    <location>
        <begin position="281"/>
        <end position="302"/>
    </location>
</feature>
<proteinExistence type="predicted"/>
<keyword evidence="1" id="KW-0175">Coiled coil</keyword>
<keyword evidence="2" id="KW-1133">Transmembrane helix</keyword>
<accession>A0A2M7GBP9</accession>
<comment type="caution">
    <text evidence="3">The sequence shown here is derived from an EMBL/GenBank/DDBJ whole genome shotgun (WGS) entry which is preliminary data.</text>
</comment>